<evidence type="ECO:0000259" key="9">
    <source>
        <dbReference type="PROSITE" id="PS50110"/>
    </source>
</evidence>
<organism evidence="10 11">
    <name type="scientific">Sorangium cellulosum So0157-2</name>
    <dbReference type="NCBI Taxonomy" id="1254432"/>
    <lineage>
        <taxon>Bacteria</taxon>
        <taxon>Pseudomonadati</taxon>
        <taxon>Myxococcota</taxon>
        <taxon>Polyangia</taxon>
        <taxon>Polyangiales</taxon>
        <taxon>Polyangiaceae</taxon>
        <taxon>Sorangium</taxon>
    </lineage>
</organism>
<dbReference type="GO" id="GO:0004674">
    <property type="term" value="F:protein serine/threonine kinase activity"/>
    <property type="evidence" value="ECO:0007669"/>
    <property type="project" value="TreeGrafter"/>
</dbReference>
<dbReference type="InterPro" id="IPR017441">
    <property type="entry name" value="Protein_kinase_ATP_BS"/>
</dbReference>
<dbReference type="eggNOG" id="COG0745">
    <property type="taxonomic scope" value="Bacteria"/>
</dbReference>
<keyword evidence="5" id="KW-0597">Phosphoprotein</keyword>
<dbReference type="PATRIC" id="fig|1254432.3.peg.4982"/>
<dbReference type="HOGENOM" id="CLU_264605_0_0_7"/>
<gene>
    <name evidence="10" type="ORF">SCE1572_22030</name>
</gene>
<dbReference type="SUPFAM" id="SSF52172">
    <property type="entry name" value="CheY-like"/>
    <property type="match status" value="1"/>
</dbReference>
<evidence type="ECO:0000256" key="7">
    <source>
        <dbReference type="SAM" id="MobiDB-lite"/>
    </source>
</evidence>
<dbReference type="OrthoDB" id="5492781at2"/>
<dbReference type="GO" id="GO:0005524">
    <property type="term" value="F:ATP binding"/>
    <property type="evidence" value="ECO:0007669"/>
    <property type="project" value="UniProtKB-UniRule"/>
</dbReference>
<feature type="compositionally biased region" description="Low complexity" evidence="7">
    <location>
        <begin position="160"/>
        <end position="185"/>
    </location>
</feature>
<dbReference type="PROSITE" id="PS50110">
    <property type="entry name" value="RESPONSE_REGULATORY"/>
    <property type="match status" value="1"/>
</dbReference>
<feature type="compositionally biased region" description="Low complexity" evidence="7">
    <location>
        <begin position="1196"/>
        <end position="1206"/>
    </location>
</feature>
<dbReference type="Pfam" id="PF00072">
    <property type="entry name" value="Response_reg"/>
    <property type="match status" value="1"/>
</dbReference>
<dbReference type="InterPro" id="IPR025497">
    <property type="entry name" value="PatA-like_N"/>
</dbReference>
<feature type="region of interest" description="Disordered" evidence="7">
    <location>
        <begin position="723"/>
        <end position="749"/>
    </location>
</feature>
<feature type="compositionally biased region" description="Basic residues" evidence="7">
    <location>
        <begin position="629"/>
        <end position="669"/>
    </location>
</feature>
<dbReference type="AlphaFoldDB" id="S4XYE9"/>
<dbReference type="PANTHER" id="PTHR43289:SF6">
    <property type="entry name" value="SERINE_THREONINE-PROTEIN KINASE NEKL-3"/>
    <property type="match status" value="1"/>
</dbReference>
<dbReference type="PROSITE" id="PS00107">
    <property type="entry name" value="PROTEIN_KINASE_ATP"/>
    <property type="match status" value="1"/>
</dbReference>
<feature type="region of interest" description="Disordered" evidence="7">
    <location>
        <begin position="1181"/>
        <end position="1263"/>
    </location>
</feature>
<dbReference type="CDD" id="cd14014">
    <property type="entry name" value="STKc_PknB_like"/>
    <property type="match status" value="1"/>
</dbReference>
<feature type="region of interest" description="Disordered" evidence="7">
    <location>
        <begin position="1090"/>
        <end position="1164"/>
    </location>
</feature>
<dbReference type="STRING" id="1254432.SCE1572_22030"/>
<accession>S4XYE9</accession>
<dbReference type="InterPro" id="IPR000719">
    <property type="entry name" value="Prot_kinase_dom"/>
</dbReference>
<dbReference type="GO" id="GO:0000160">
    <property type="term" value="P:phosphorelay signal transduction system"/>
    <property type="evidence" value="ECO:0007669"/>
    <property type="project" value="InterPro"/>
</dbReference>
<dbReference type="SUPFAM" id="SSF56112">
    <property type="entry name" value="Protein kinase-like (PK-like)"/>
    <property type="match status" value="1"/>
</dbReference>
<evidence type="ECO:0000256" key="2">
    <source>
        <dbReference type="ARBA" id="ARBA00022741"/>
    </source>
</evidence>
<dbReference type="Gene3D" id="3.30.200.20">
    <property type="entry name" value="Phosphorylase Kinase, domain 1"/>
    <property type="match status" value="1"/>
</dbReference>
<evidence type="ECO:0000256" key="4">
    <source>
        <dbReference type="ARBA" id="ARBA00022840"/>
    </source>
</evidence>
<dbReference type="Gene3D" id="1.10.510.10">
    <property type="entry name" value="Transferase(Phosphotransferase) domain 1"/>
    <property type="match status" value="1"/>
</dbReference>
<dbReference type="PANTHER" id="PTHR43289">
    <property type="entry name" value="MITOGEN-ACTIVATED PROTEIN KINASE KINASE KINASE 20-RELATED"/>
    <property type="match status" value="1"/>
</dbReference>
<dbReference type="RefSeq" id="WP_020736337.1">
    <property type="nucleotide sequence ID" value="NC_021658.1"/>
</dbReference>
<feature type="compositionally biased region" description="Pro residues" evidence="7">
    <location>
        <begin position="670"/>
        <end position="680"/>
    </location>
</feature>
<evidence type="ECO:0000256" key="3">
    <source>
        <dbReference type="ARBA" id="ARBA00022777"/>
    </source>
</evidence>
<feature type="region of interest" description="Disordered" evidence="7">
    <location>
        <begin position="613"/>
        <end position="702"/>
    </location>
</feature>
<feature type="binding site" evidence="6">
    <location>
        <position position="298"/>
    </location>
    <ligand>
        <name>ATP</name>
        <dbReference type="ChEBI" id="CHEBI:30616"/>
    </ligand>
</feature>
<evidence type="ECO:0000313" key="11">
    <source>
        <dbReference type="Proteomes" id="UP000014803"/>
    </source>
</evidence>
<dbReference type="KEGG" id="scu:SCE1572_22030"/>
<reference evidence="10 11" key="1">
    <citation type="journal article" date="2013" name="Sci. Rep.">
        <title>Extraordinary expansion of a Sorangium cellulosum genome from an alkaline milieu.</title>
        <authorList>
            <person name="Han K."/>
            <person name="Li Z.F."/>
            <person name="Peng R."/>
            <person name="Zhu L.P."/>
            <person name="Zhou T."/>
            <person name="Wang L.G."/>
            <person name="Li S.G."/>
            <person name="Zhang X.B."/>
            <person name="Hu W."/>
            <person name="Wu Z.H."/>
            <person name="Qin N."/>
            <person name="Li Y.Z."/>
        </authorList>
    </citation>
    <scope>NUCLEOTIDE SEQUENCE [LARGE SCALE GENOMIC DNA]</scope>
    <source>
        <strain evidence="10 11">So0157-2</strain>
    </source>
</reference>
<dbReference type="EMBL" id="CP003969">
    <property type="protein sequence ID" value="AGP36935.1"/>
    <property type="molecule type" value="Genomic_DNA"/>
</dbReference>
<evidence type="ECO:0000256" key="6">
    <source>
        <dbReference type="PROSITE-ProRule" id="PRU10141"/>
    </source>
</evidence>
<dbReference type="SMART" id="SM00448">
    <property type="entry name" value="REC"/>
    <property type="match status" value="1"/>
</dbReference>
<proteinExistence type="predicted"/>
<dbReference type="Gene3D" id="3.40.50.2300">
    <property type="match status" value="1"/>
</dbReference>
<keyword evidence="4 6" id="KW-0067">ATP-binding</keyword>
<feature type="domain" description="Response regulatory" evidence="9">
    <location>
        <begin position="761"/>
        <end position="877"/>
    </location>
</feature>
<sequence>MPVTLRMAGDDPPEMTDGESEAAELFHREDIPQPHGGSLASQPPARSDALAAYGSVPPVHGSAPPAYGSAPPVHGSAPPAYGSVPPVHGSAPPAYGSVPPVHGSAPPAYGSVPPVHGSAPPAYGSVPPVHGSAPPAYGSVPPVHGSAPPAYGSVPPVHGSAPPAYGSAPPLSPRGSAPPARGSAPPLSPRGEAHLALPPLPPLPARGDGFPARRGKVKQVPRARRCPTCKLTFSGDSRFCPFDGDPLADAPDWNPSADPLLGRTIDGRYEVQAVVGEGGMGTVYEVRHKSLGRLFALKVLRRDIAQDAELVARFIQEAKAAAAIGHPNIVAVSDFGAIEVEPGQPELPFFVMEFLTGTSLAALLRTERTLPAPRVGEIMLQCAAALGAAHAAGVIHRDLKPDNVYLVRNGDQEFVKLLDFGVAKVAGGKRLTRIGMVFGTPHYMSPEQAEGKRIDARADIYALGVLMYECFAGRVPFEADTYMGVLTKHMYMSPEPLEQVMPDASALGAFGPIVMRCLAKNPEERFSSMADLAAAIELAIEAPSRAAAALLQDETPRREALKLREHDEMLGAVQVPSEPSEPLSMAARVAIALAAILVPIAIALGFRALRTSAREAPPAAAARPSPRSTSRRRRRPRPRARRPRRSRRIRSRPARTARPPPFRRSRPRPRPAPPRRPCPPRGRRRPAISSIPGSADRARGPRRNLAFPGVLCSRWAPAITGPTAAGRAIDGSGDARGRALDSVRSGSPSFARRKPLVAKQQLLLVDADPRSVRVLEVSLKKAGYSVTTATDGGDALAKLEVSTPDLVLSDTRLPHVDGYALVRKMKEHADWASIPVVFLTSQRSIEDKIRGLELGVEDYLTKPIFVRELIARVTLLLARRTREGITTRHFATTGRTRFSGSILDMNVVDLLQTFEVSRKSGIVHLSHAENEAQVYFREGKVVDATLGRLCGEEAVYRALLWNEGTFEVEFCKVDNPDVIETSTQGLLMEGMRRVDEWGRLLEALPSLATVFEVDSEELLERLNEIPDELNGILRLFDGKRTLMQVVDASPFEDLSTLSTISKLYFEGLLVPAAALPPDDVVPSEPEAAFHDEFSPLSSPSGLRRSNYPEGGGNAGADDLEDAAVVPAPLSNRHSPAMLPRSRPGHELPAPAADPDAESAGRPVTARSAVHGAVAVGRTAGANAAAGRAPSEPPKSAAVRAGAAGRAPSEPPKSAAATGAVRGGAAGRAPSEPPRSTRGSSMGSPRTFSASSAADLATTRGVCS</sequence>
<dbReference type="eggNOG" id="COG3266">
    <property type="taxonomic scope" value="Bacteria"/>
</dbReference>
<feature type="domain" description="Protein kinase" evidence="8">
    <location>
        <begin position="269"/>
        <end position="540"/>
    </location>
</feature>
<feature type="compositionally biased region" description="Polar residues" evidence="7">
    <location>
        <begin position="1236"/>
        <end position="1251"/>
    </location>
</feature>
<feature type="compositionally biased region" description="Low complexity" evidence="7">
    <location>
        <begin position="613"/>
        <end position="628"/>
    </location>
</feature>
<evidence type="ECO:0000259" key="8">
    <source>
        <dbReference type="PROSITE" id="PS50011"/>
    </source>
</evidence>
<dbReference type="eggNOG" id="COG0515">
    <property type="taxonomic scope" value="Bacteria"/>
</dbReference>
<feature type="region of interest" description="Disordered" evidence="7">
    <location>
        <begin position="1"/>
        <end position="219"/>
    </location>
</feature>
<feature type="compositionally biased region" description="Low complexity" evidence="7">
    <location>
        <begin position="1094"/>
        <end position="1105"/>
    </location>
</feature>
<keyword evidence="2 6" id="KW-0547">Nucleotide-binding</keyword>
<evidence type="ECO:0000256" key="1">
    <source>
        <dbReference type="ARBA" id="ARBA00022679"/>
    </source>
</evidence>
<evidence type="ECO:0000313" key="10">
    <source>
        <dbReference type="EMBL" id="AGP36935.1"/>
    </source>
</evidence>
<keyword evidence="1" id="KW-0808">Transferase</keyword>
<protein>
    <submittedName>
        <fullName evidence="10">Uncharacterized protein</fullName>
    </submittedName>
</protein>
<dbReference type="InterPro" id="IPR011009">
    <property type="entry name" value="Kinase-like_dom_sf"/>
</dbReference>
<dbReference type="InterPro" id="IPR011006">
    <property type="entry name" value="CheY-like_superfamily"/>
</dbReference>
<dbReference type="InterPro" id="IPR008271">
    <property type="entry name" value="Ser/Thr_kinase_AS"/>
</dbReference>
<dbReference type="Pfam" id="PF14332">
    <property type="entry name" value="DUF4388"/>
    <property type="match status" value="1"/>
</dbReference>
<feature type="compositionally biased region" description="Low complexity" evidence="7">
    <location>
        <begin position="61"/>
        <end position="72"/>
    </location>
</feature>
<name>S4XYE9_SORCE</name>
<keyword evidence="3" id="KW-0418">Kinase</keyword>
<feature type="compositionally biased region" description="Acidic residues" evidence="7">
    <location>
        <begin position="11"/>
        <end position="22"/>
    </location>
</feature>
<feature type="modified residue" description="4-aspartylphosphate" evidence="5">
    <location>
        <position position="810"/>
    </location>
</feature>
<dbReference type="Pfam" id="PF00069">
    <property type="entry name" value="Pkinase"/>
    <property type="match status" value="1"/>
</dbReference>
<dbReference type="InterPro" id="IPR001789">
    <property type="entry name" value="Sig_transdc_resp-reg_receiver"/>
</dbReference>
<dbReference type="SMART" id="SM00220">
    <property type="entry name" value="S_TKc"/>
    <property type="match status" value="1"/>
</dbReference>
<dbReference type="Proteomes" id="UP000014803">
    <property type="component" value="Chromosome"/>
</dbReference>
<evidence type="ECO:0000256" key="5">
    <source>
        <dbReference type="PROSITE-ProRule" id="PRU00169"/>
    </source>
</evidence>
<dbReference type="PROSITE" id="PS50011">
    <property type="entry name" value="PROTEIN_KINASE_DOM"/>
    <property type="match status" value="1"/>
</dbReference>
<dbReference type="PROSITE" id="PS00108">
    <property type="entry name" value="PROTEIN_KINASE_ST"/>
    <property type="match status" value="1"/>
</dbReference>